<comment type="caution">
    <text evidence="1">The sequence shown here is derived from an EMBL/GenBank/DDBJ whole genome shotgun (WGS) entry which is preliminary data.</text>
</comment>
<dbReference type="EMBL" id="JARKHS020025895">
    <property type="protein sequence ID" value="KAK8766888.1"/>
    <property type="molecule type" value="Genomic_DNA"/>
</dbReference>
<protein>
    <submittedName>
        <fullName evidence="1">Uncharacterized protein</fullName>
    </submittedName>
</protein>
<dbReference type="AlphaFoldDB" id="A0AAQ4DWP8"/>
<gene>
    <name evidence="1" type="ORF">V5799_006326</name>
</gene>
<organism evidence="1 2">
    <name type="scientific">Amblyomma americanum</name>
    <name type="common">Lone star tick</name>
    <dbReference type="NCBI Taxonomy" id="6943"/>
    <lineage>
        <taxon>Eukaryota</taxon>
        <taxon>Metazoa</taxon>
        <taxon>Ecdysozoa</taxon>
        <taxon>Arthropoda</taxon>
        <taxon>Chelicerata</taxon>
        <taxon>Arachnida</taxon>
        <taxon>Acari</taxon>
        <taxon>Parasitiformes</taxon>
        <taxon>Ixodida</taxon>
        <taxon>Ixodoidea</taxon>
        <taxon>Ixodidae</taxon>
        <taxon>Amblyomminae</taxon>
        <taxon>Amblyomma</taxon>
    </lineage>
</organism>
<dbReference type="Proteomes" id="UP001321473">
    <property type="component" value="Unassembled WGS sequence"/>
</dbReference>
<evidence type="ECO:0000313" key="2">
    <source>
        <dbReference type="Proteomes" id="UP001321473"/>
    </source>
</evidence>
<accession>A0AAQ4DWP8</accession>
<proteinExistence type="predicted"/>
<feature type="non-terminal residue" evidence="1">
    <location>
        <position position="133"/>
    </location>
</feature>
<reference evidence="1 2" key="1">
    <citation type="journal article" date="2023" name="Arcadia Sci">
        <title>De novo assembly of a long-read Amblyomma americanum tick genome.</title>
        <authorList>
            <person name="Chou S."/>
            <person name="Poskanzer K.E."/>
            <person name="Rollins M."/>
            <person name="Thuy-Boun P.S."/>
        </authorList>
    </citation>
    <scope>NUCLEOTIDE SEQUENCE [LARGE SCALE GENOMIC DNA]</scope>
    <source>
        <strain evidence="1">F_SG_1</strain>
        <tissue evidence="1">Salivary glands</tissue>
    </source>
</reference>
<name>A0AAQ4DWP8_AMBAM</name>
<sequence length="133" mass="14817">MMSVNKCSALWEIRSCSQDCGPHGMVSSCKNGKVDDDYCPGVGPATCKDGEDVCRCKVGTLRKGGTQCVATKRECRDRKWESAKTLTTMDDVYAAKISDDMPMNFKTKCVRSVFKSNKCDVIERTMTYREMIG</sequence>
<evidence type="ECO:0000313" key="1">
    <source>
        <dbReference type="EMBL" id="KAK8766888.1"/>
    </source>
</evidence>
<keyword evidence="2" id="KW-1185">Reference proteome</keyword>